<comment type="subcellular location">
    <subcellularLocation>
        <location evidence="1">Cell membrane</location>
        <topology evidence="1">Multi-pass membrane protein</topology>
    </subcellularLocation>
</comment>
<dbReference type="AlphaFoldDB" id="A0A1B6MC11"/>
<keyword evidence="7" id="KW-0675">Receptor</keyword>
<dbReference type="InterPro" id="IPR009318">
    <property type="entry name" value="Gustatory_rcpt"/>
</dbReference>
<feature type="non-terminal residue" evidence="9">
    <location>
        <position position="1"/>
    </location>
</feature>
<dbReference type="Pfam" id="PF06151">
    <property type="entry name" value="Trehalose_recp"/>
    <property type="match status" value="1"/>
</dbReference>
<accession>A0A1B6MC11</accession>
<evidence type="ECO:0000256" key="4">
    <source>
        <dbReference type="ARBA" id="ARBA00022692"/>
    </source>
</evidence>
<name>A0A1B6MC11_9HEMI</name>
<evidence type="ECO:0008006" key="10">
    <source>
        <dbReference type="Google" id="ProtNLM"/>
    </source>
</evidence>
<keyword evidence="4 8" id="KW-0812">Transmembrane</keyword>
<dbReference type="PANTHER" id="PTHR21421:SF29">
    <property type="entry name" value="GUSTATORY RECEPTOR 5A FOR TREHALOSE-RELATED"/>
    <property type="match status" value="1"/>
</dbReference>
<organism evidence="9">
    <name type="scientific">Graphocephala atropunctata</name>
    <dbReference type="NCBI Taxonomy" id="36148"/>
    <lineage>
        <taxon>Eukaryota</taxon>
        <taxon>Metazoa</taxon>
        <taxon>Ecdysozoa</taxon>
        <taxon>Arthropoda</taxon>
        <taxon>Hexapoda</taxon>
        <taxon>Insecta</taxon>
        <taxon>Pterygota</taxon>
        <taxon>Neoptera</taxon>
        <taxon>Paraneoptera</taxon>
        <taxon>Hemiptera</taxon>
        <taxon>Auchenorrhyncha</taxon>
        <taxon>Membracoidea</taxon>
        <taxon>Cicadellidae</taxon>
        <taxon>Cicadellinae</taxon>
        <taxon>Cicadellini</taxon>
        <taxon>Graphocephala</taxon>
    </lineage>
</organism>
<keyword evidence="5 8" id="KW-1133">Transmembrane helix</keyword>
<evidence type="ECO:0000256" key="7">
    <source>
        <dbReference type="ARBA" id="ARBA00023170"/>
    </source>
</evidence>
<protein>
    <recommendedName>
        <fullName evidence="10">Gustatory receptor</fullName>
    </recommendedName>
</protein>
<sequence>GAFPVCNINNVSTKALRFRWASWVTFYSLLLLVALVTVEIISIDYTIQHLNQISLTVAGGFKRATSGTIFYGSACTGAYLFLQLAAAWPELVRKWRAVELSMKRYGQPKLFLRFITTAAIFLSLAFLENGLHNWLGVQTVANNRSQENKTVFLQDYIKIFATNTHWFLFDGRSYSTWMGCATIWVSLSGTFVWNFIDLFIMLVSTALAAQFKILTTTLRLVRGKVLPEAQWREYRQMYASLTHLVKLVDHHINKIIVLSVANNVYFICAQLIAEIDAVLGDSHFCCGDTSGCYTRPEQTCGPGALPLSFRELLYRGAEVSTRSDVRLRRSNGSQHVQHHEKLPSWNCWSHSDL</sequence>
<dbReference type="EMBL" id="GEBQ01006522">
    <property type="protein sequence ID" value="JAT33455.1"/>
    <property type="molecule type" value="Transcribed_RNA"/>
</dbReference>
<feature type="transmembrane region" description="Helical" evidence="8">
    <location>
        <begin position="24"/>
        <end position="48"/>
    </location>
</feature>
<evidence type="ECO:0000256" key="6">
    <source>
        <dbReference type="ARBA" id="ARBA00023136"/>
    </source>
</evidence>
<evidence type="ECO:0000256" key="5">
    <source>
        <dbReference type="ARBA" id="ARBA00022989"/>
    </source>
</evidence>
<keyword evidence="6 8" id="KW-0472">Membrane</keyword>
<feature type="transmembrane region" description="Helical" evidence="8">
    <location>
        <begin position="68"/>
        <end position="89"/>
    </location>
</feature>
<evidence type="ECO:0000313" key="9">
    <source>
        <dbReference type="EMBL" id="JAT33455.1"/>
    </source>
</evidence>
<dbReference type="GO" id="GO:0050916">
    <property type="term" value="P:sensory perception of sweet taste"/>
    <property type="evidence" value="ECO:0007669"/>
    <property type="project" value="UniProtKB-ARBA"/>
</dbReference>
<dbReference type="PANTHER" id="PTHR21421">
    <property type="entry name" value="GUSTATORY RECEPTOR"/>
    <property type="match status" value="1"/>
</dbReference>
<feature type="transmembrane region" description="Helical" evidence="8">
    <location>
        <begin position="110"/>
        <end position="127"/>
    </location>
</feature>
<proteinExistence type="inferred from homology"/>
<comment type="similarity">
    <text evidence="2">Belongs to the insect chemoreceptor superfamily. Gustatory receptor (GR) family. Gr5a subfamily.</text>
</comment>
<gene>
    <name evidence="9" type="ORF">g.51908</name>
</gene>
<evidence type="ECO:0000256" key="2">
    <source>
        <dbReference type="ARBA" id="ARBA00005327"/>
    </source>
</evidence>
<keyword evidence="3" id="KW-1003">Cell membrane</keyword>
<evidence type="ECO:0000256" key="3">
    <source>
        <dbReference type="ARBA" id="ARBA00022475"/>
    </source>
</evidence>
<dbReference type="GO" id="GO:0005886">
    <property type="term" value="C:plasma membrane"/>
    <property type="evidence" value="ECO:0007669"/>
    <property type="project" value="UniProtKB-SubCell"/>
</dbReference>
<dbReference type="GO" id="GO:0008527">
    <property type="term" value="F:taste receptor activity"/>
    <property type="evidence" value="ECO:0007669"/>
    <property type="project" value="InterPro"/>
</dbReference>
<evidence type="ECO:0000256" key="1">
    <source>
        <dbReference type="ARBA" id="ARBA00004651"/>
    </source>
</evidence>
<evidence type="ECO:0000256" key="8">
    <source>
        <dbReference type="SAM" id="Phobius"/>
    </source>
</evidence>
<reference evidence="9" key="1">
    <citation type="submission" date="2015-11" db="EMBL/GenBank/DDBJ databases">
        <title>De novo transcriptome assembly of four potential Pierce s Disease insect vectors from Arizona vineyards.</title>
        <authorList>
            <person name="Tassone E.E."/>
        </authorList>
    </citation>
    <scope>NUCLEOTIDE SEQUENCE</scope>
</reference>